<dbReference type="EMBL" id="JAVIJP010000100">
    <property type="protein sequence ID" value="KAL3615420.1"/>
    <property type="molecule type" value="Genomic_DNA"/>
</dbReference>
<keyword evidence="5" id="KW-0325">Glycoprotein</keyword>
<dbReference type="PRINTS" id="PR00792">
    <property type="entry name" value="PEPSIN"/>
</dbReference>
<evidence type="ECO:0000313" key="11">
    <source>
        <dbReference type="Proteomes" id="UP001632038"/>
    </source>
</evidence>
<reference evidence="11" key="1">
    <citation type="journal article" date="2024" name="IScience">
        <title>Strigolactones Initiate the Formation of Haustorium-like Structures in Castilleja.</title>
        <authorList>
            <person name="Buerger M."/>
            <person name="Peterson D."/>
            <person name="Chory J."/>
        </authorList>
    </citation>
    <scope>NUCLEOTIDE SEQUENCE [LARGE SCALE GENOMIC DNA]</scope>
</reference>
<dbReference type="InterPro" id="IPR001969">
    <property type="entry name" value="Aspartic_peptidase_AS"/>
</dbReference>
<evidence type="ECO:0000256" key="8">
    <source>
        <dbReference type="SAM" id="SignalP"/>
    </source>
</evidence>
<feature type="active site" evidence="6">
    <location>
        <position position="114"/>
    </location>
</feature>
<feature type="signal peptide" evidence="8">
    <location>
        <begin position="1"/>
        <end position="17"/>
    </location>
</feature>
<dbReference type="InterPro" id="IPR033121">
    <property type="entry name" value="PEPTIDASE_A1"/>
</dbReference>
<dbReference type="GO" id="GO:0004190">
    <property type="term" value="F:aspartic-type endopeptidase activity"/>
    <property type="evidence" value="ECO:0007669"/>
    <property type="project" value="UniProtKB-KW"/>
</dbReference>
<dbReference type="Gene3D" id="2.40.70.10">
    <property type="entry name" value="Acid Proteases"/>
    <property type="match status" value="2"/>
</dbReference>
<evidence type="ECO:0000259" key="9">
    <source>
        <dbReference type="PROSITE" id="PS51767"/>
    </source>
</evidence>
<gene>
    <name evidence="10" type="ORF">CASFOL_041081</name>
</gene>
<dbReference type="PANTHER" id="PTHR47967:SF14">
    <property type="entry name" value="EUKARYOTIC ASPARTYL PROTEASE FAMILY PROTEIN"/>
    <property type="match status" value="1"/>
</dbReference>
<proteinExistence type="inferred from homology"/>
<dbReference type="InterPro" id="IPR001461">
    <property type="entry name" value="Aspartic_peptidase_A1"/>
</dbReference>
<sequence>MFPLFLILIIFFNSVLAKPDPSPTLVTKLVHYLSFDSPFYDIIANKSAIEISYLDLKHSIARASYLTTSNKNNNTLFDDNNVVIDTRLSATPPNGFLAHIQVGSELLDQFVVMDTGSSLTWIHCEPCGTRNSFYFEPPKPVFDPRDSSTFRKENCSNLRFCDYSITCDNKGTCTYRKSYADDVYSKGYLARDSIKFQGSEEILQQFGFGCSKATDLPYHGILGLSSYKTSIIYQMQASEFAYCLGNISDRGYAYNVLTIGDTIDVSRKTNLIVQDKYYVTLKAIKFDGVPLDINASIFKRNTYDYTGGMVVDTGTTYTYMPRVVVEKIEEKIVDTIEYYSYLLTPNNTFKAHGYDMLCYDGLLTRDLYGWFPIVTLQFEGENADMDLTYENMFRHMNDQSFCSIVVPSKSEGLEFPFSILGNMMQQNFYISYDLEEMTFAFESIDCEVIVRSPQFLNNN</sequence>
<dbReference type="AlphaFoldDB" id="A0ABD3BDG8"/>
<accession>A0ABD3BDG8</accession>
<feature type="domain" description="Peptidase A1" evidence="9">
    <location>
        <begin position="96"/>
        <end position="442"/>
    </location>
</feature>
<dbReference type="Pfam" id="PF14543">
    <property type="entry name" value="TAXi_N"/>
    <property type="match status" value="1"/>
</dbReference>
<dbReference type="PROSITE" id="PS51767">
    <property type="entry name" value="PEPTIDASE_A1"/>
    <property type="match status" value="1"/>
</dbReference>
<evidence type="ECO:0000313" key="10">
    <source>
        <dbReference type="EMBL" id="KAL3615420.1"/>
    </source>
</evidence>
<feature type="active site" evidence="6">
    <location>
        <position position="312"/>
    </location>
</feature>
<evidence type="ECO:0000256" key="4">
    <source>
        <dbReference type="ARBA" id="ARBA00022801"/>
    </source>
</evidence>
<evidence type="ECO:0000256" key="3">
    <source>
        <dbReference type="ARBA" id="ARBA00022750"/>
    </source>
</evidence>
<evidence type="ECO:0000256" key="6">
    <source>
        <dbReference type="PIRSR" id="PIRSR601461-1"/>
    </source>
</evidence>
<dbReference type="GO" id="GO:0006508">
    <property type="term" value="P:proteolysis"/>
    <property type="evidence" value="ECO:0007669"/>
    <property type="project" value="UniProtKB-KW"/>
</dbReference>
<feature type="chain" id="PRO_5044768509" description="Peptidase A1 domain-containing protein" evidence="8">
    <location>
        <begin position="18"/>
        <end position="459"/>
    </location>
</feature>
<evidence type="ECO:0000256" key="5">
    <source>
        <dbReference type="ARBA" id="ARBA00023180"/>
    </source>
</evidence>
<dbReference type="Pfam" id="PF14541">
    <property type="entry name" value="TAXi_C"/>
    <property type="match status" value="1"/>
</dbReference>
<dbReference type="CDD" id="cd05476">
    <property type="entry name" value="pepsin_A_like_plant"/>
    <property type="match status" value="1"/>
</dbReference>
<keyword evidence="2 7" id="KW-0645">Protease</keyword>
<dbReference type="InterPro" id="IPR034161">
    <property type="entry name" value="Pepsin-like_plant"/>
</dbReference>
<dbReference type="InterPro" id="IPR021109">
    <property type="entry name" value="Peptidase_aspartic_dom_sf"/>
</dbReference>
<keyword evidence="4 7" id="KW-0378">Hydrolase</keyword>
<keyword evidence="8" id="KW-0732">Signal</keyword>
<dbReference type="InterPro" id="IPR032799">
    <property type="entry name" value="TAXi_C"/>
</dbReference>
<keyword evidence="3 7" id="KW-0064">Aspartyl protease</keyword>
<name>A0ABD3BDG8_9LAMI</name>
<protein>
    <recommendedName>
        <fullName evidence="9">Peptidase A1 domain-containing protein</fullName>
    </recommendedName>
</protein>
<comment type="caution">
    <text evidence="10">The sequence shown here is derived from an EMBL/GenBank/DDBJ whole genome shotgun (WGS) entry which is preliminary data.</text>
</comment>
<dbReference type="InterPro" id="IPR032861">
    <property type="entry name" value="TAXi_N"/>
</dbReference>
<dbReference type="PANTHER" id="PTHR47967">
    <property type="entry name" value="OS07G0603500 PROTEIN-RELATED"/>
    <property type="match status" value="1"/>
</dbReference>
<dbReference type="Proteomes" id="UP001632038">
    <property type="component" value="Unassembled WGS sequence"/>
</dbReference>
<dbReference type="InterPro" id="IPR051708">
    <property type="entry name" value="Plant_Aspart_Prot_A1"/>
</dbReference>
<evidence type="ECO:0000256" key="7">
    <source>
        <dbReference type="RuleBase" id="RU000454"/>
    </source>
</evidence>
<comment type="similarity">
    <text evidence="1 7">Belongs to the peptidase A1 family.</text>
</comment>
<dbReference type="PROSITE" id="PS00141">
    <property type="entry name" value="ASP_PROTEASE"/>
    <property type="match status" value="1"/>
</dbReference>
<dbReference type="SUPFAM" id="SSF50630">
    <property type="entry name" value="Acid proteases"/>
    <property type="match status" value="1"/>
</dbReference>
<evidence type="ECO:0000256" key="1">
    <source>
        <dbReference type="ARBA" id="ARBA00007447"/>
    </source>
</evidence>
<evidence type="ECO:0000256" key="2">
    <source>
        <dbReference type="ARBA" id="ARBA00022670"/>
    </source>
</evidence>
<organism evidence="10 11">
    <name type="scientific">Castilleja foliolosa</name>
    <dbReference type="NCBI Taxonomy" id="1961234"/>
    <lineage>
        <taxon>Eukaryota</taxon>
        <taxon>Viridiplantae</taxon>
        <taxon>Streptophyta</taxon>
        <taxon>Embryophyta</taxon>
        <taxon>Tracheophyta</taxon>
        <taxon>Spermatophyta</taxon>
        <taxon>Magnoliopsida</taxon>
        <taxon>eudicotyledons</taxon>
        <taxon>Gunneridae</taxon>
        <taxon>Pentapetalae</taxon>
        <taxon>asterids</taxon>
        <taxon>lamiids</taxon>
        <taxon>Lamiales</taxon>
        <taxon>Orobanchaceae</taxon>
        <taxon>Pedicularideae</taxon>
        <taxon>Castillejinae</taxon>
        <taxon>Castilleja</taxon>
    </lineage>
</organism>
<keyword evidence="11" id="KW-1185">Reference proteome</keyword>